<feature type="compositionally biased region" description="Basic residues" evidence="1">
    <location>
        <begin position="95"/>
        <end position="105"/>
    </location>
</feature>
<evidence type="ECO:0000256" key="1">
    <source>
        <dbReference type="SAM" id="MobiDB-lite"/>
    </source>
</evidence>
<gene>
    <name evidence="2" type="primary">Piso0_001325</name>
    <name evidence="2" type="ORF">GNLVRS01_PISO0F04009g</name>
</gene>
<organism evidence="2 3">
    <name type="scientific">Pichia sorbitophila (strain ATCC MYA-4447 / BCRC 22081 / CBS 7064 / NBRC 10061 / NRRL Y-12695)</name>
    <name type="common">Hybrid yeast</name>
    <dbReference type="NCBI Taxonomy" id="559304"/>
    <lineage>
        <taxon>Eukaryota</taxon>
        <taxon>Fungi</taxon>
        <taxon>Dikarya</taxon>
        <taxon>Ascomycota</taxon>
        <taxon>Saccharomycotina</taxon>
        <taxon>Pichiomycetes</taxon>
        <taxon>Debaryomycetaceae</taxon>
        <taxon>Millerozyma</taxon>
    </lineage>
</organism>
<evidence type="ECO:0000313" key="2">
    <source>
        <dbReference type="EMBL" id="CCE88557.1"/>
    </source>
</evidence>
<feature type="region of interest" description="Disordered" evidence="1">
    <location>
        <begin position="593"/>
        <end position="631"/>
    </location>
</feature>
<dbReference type="Proteomes" id="UP000005222">
    <property type="component" value="Chromosome F"/>
</dbReference>
<reference evidence="2 3" key="1">
    <citation type="journal article" date="2012" name="G3 (Bethesda)">
        <title>Pichia sorbitophila, an interspecies yeast hybrid reveals early steps of genome resolution following polyploidization.</title>
        <authorList>
            <person name="Leh Louis V."/>
            <person name="Despons L."/>
            <person name="Friedrich A."/>
            <person name="Martin T."/>
            <person name="Durrens P."/>
            <person name="Casaregola S."/>
            <person name="Neuveglise C."/>
            <person name="Fairhead C."/>
            <person name="Marck C."/>
            <person name="Cruz J.A."/>
            <person name="Straub M.L."/>
            <person name="Kugler V."/>
            <person name="Sacerdot C."/>
            <person name="Uzunov Z."/>
            <person name="Thierry A."/>
            <person name="Weiss S."/>
            <person name="Bleykasten C."/>
            <person name="De Montigny J."/>
            <person name="Jacques N."/>
            <person name="Jung P."/>
            <person name="Lemaire M."/>
            <person name="Mallet S."/>
            <person name="Morel G."/>
            <person name="Richard G.F."/>
            <person name="Sarkar A."/>
            <person name="Savel G."/>
            <person name="Schacherer J."/>
            <person name="Seret M.L."/>
            <person name="Talla E."/>
            <person name="Samson G."/>
            <person name="Jubin C."/>
            <person name="Poulain J."/>
            <person name="Vacherie B."/>
            <person name="Barbe V."/>
            <person name="Pelletier E."/>
            <person name="Sherman D.J."/>
            <person name="Westhof E."/>
            <person name="Weissenbach J."/>
            <person name="Baret P.V."/>
            <person name="Wincker P."/>
            <person name="Gaillardin C."/>
            <person name="Dujon B."/>
            <person name="Souciet J.L."/>
        </authorList>
    </citation>
    <scope>NUCLEOTIDE SEQUENCE [LARGE SCALE GENOMIC DNA]</scope>
    <source>
        <strain evidence="3">ATCC MYA-4447 / BCRC 22081 / CBS 7064 / NBRC 10061 / NRRL Y-12695</strain>
    </source>
</reference>
<feature type="compositionally biased region" description="Basic and acidic residues" evidence="1">
    <location>
        <begin position="475"/>
        <end position="502"/>
    </location>
</feature>
<keyword evidence="3" id="KW-1185">Reference proteome</keyword>
<dbReference type="eggNOG" id="ENOG502RQ09">
    <property type="taxonomic scope" value="Eukaryota"/>
</dbReference>
<feature type="compositionally biased region" description="Low complexity" evidence="1">
    <location>
        <begin position="593"/>
        <end position="614"/>
    </location>
</feature>
<feature type="compositionally biased region" description="Basic and acidic residues" evidence="1">
    <location>
        <begin position="44"/>
        <end position="59"/>
    </location>
</feature>
<protein>
    <submittedName>
        <fullName evidence="2">Piso0_001325 protein</fullName>
    </submittedName>
</protein>
<feature type="compositionally biased region" description="Basic and acidic residues" evidence="1">
    <location>
        <begin position="106"/>
        <end position="119"/>
    </location>
</feature>
<dbReference type="HOGENOM" id="CLU_432849_0_0_1"/>
<dbReference type="EMBL" id="FO082054">
    <property type="protein sequence ID" value="CCE88557.1"/>
    <property type="molecule type" value="Genomic_DNA"/>
</dbReference>
<feature type="compositionally biased region" description="Polar residues" evidence="1">
    <location>
        <begin position="420"/>
        <end position="466"/>
    </location>
</feature>
<feature type="region of interest" description="Disordered" evidence="1">
    <location>
        <begin position="93"/>
        <end position="119"/>
    </location>
</feature>
<sequence>MLTTSSSATFLTAMSTMGSQGLTQGVTNNERRSLLSTGNGLFYDRARDRNTPGAFREHSNISMVDDDSNQSPKARYSDVRSVSGSVVSRSATLRNRNRIKSRNKMVRRDSLKGDKEKTKKTPNRIAFNFPVKRKSSLKRKPDHMRLSQKPANFDNYADFASFYDQANAASLIREMAPQLMLLFKYRNILSPEPKLLREYREFDMNLKNDFLLKDKVAHSKSKITISDPLRSTLTKNGMQFDSPAGKASDINFIDVVFNKYRNTAFANKFREVPDFQTLFPDEPLDYMVSEEDIKNMNARLAYEVLLRRTVAAKLEFRLRQYGFATSSESAWSTSDSNRPSYHDDEDGGYNNSDYSTETPSDRSSFDEPYSSPDVMRYNFSAGLLPSPQISPLPETVESWYNSSDISGHKSLRNSRDDSSKYSSPELNNKSTNRFAANPTYTTHDGNSPSQSHHSLINENPFTSNDDQSGEARFASSDDKASGHQESESTKKANTHNVKDLKTKHGNSSRTKLKDPGLSPGKYSSSSSDSSAPYPSSLHSSSNSDQSFKEFMKSLGYYPEKKFEPPSPLLTQNIRNRIPLQNYAEVKSMTASISNADNSSEASSSISNKRASHNSPRQSLDPIEERKYRQLF</sequence>
<feature type="compositionally biased region" description="Polar residues" evidence="1">
    <location>
        <begin position="349"/>
        <end position="358"/>
    </location>
</feature>
<dbReference type="OrthoDB" id="4026705at2759"/>
<dbReference type="InParanoid" id="G8YMG1"/>
<feature type="region of interest" description="Disordered" evidence="1">
    <location>
        <begin position="403"/>
        <end position="545"/>
    </location>
</feature>
<name>G8YMG1_PICSO</name>
<feature type="region of interest" description="Disordered" evidence="1">
    <location>
        <begin position="329"/>
        <end position="369"/>
    </location>
</feature>
<feature type="compositionally biased region" description="Basic and acidic residues" evidence="1">
    <location>
        <begin position="622"/>
        <end position="631"/>
    </location>
</feature>
<feature type="region of interest" description="Disordered" evidence="1">
    <location>
        <begin position="43"/>
        <end position="81"/>
    </location>
</feature>
<feature type="compositionally biased region" description="Low complexity" evidence="1">
    <location>
        <begin position="515"/>
        <end position="545"/>
    </location>
</feature>
<evidence type="ECO:0000313" key="3">
    <source>
        <dbReference type="Proteomes" id="UP000005222"/>
    </source>
</evidence>
<accession>G8YMG1</accession>
<dbReference type="AlphaFoldDB" id="G8YMG1"/>
<proteinExistence type="predicted"/>